<reference evidence="1 2" key="1">
    <citation type="submission" date="2018-09" db="EMBL/GenBank/DDBJ databases">
        <authorList>
            <person name="Le Fleche-Mateos A."/>
        </authorList>
    </citation>
    <scope>NUCLEOTIDE SEQUENCE [LARGE SCALE GENOMIC DNA]</scope>
    <source>
        <strain evidence="1 2">DSM 27399</strain>
    </source>
</reference>
<dbReference type="InterPro" id="IPR046213">
    <property type="entry name" value="DUF6246"/>
</dbReference>
<comment type="caution">
    <text evidence="1">The sequence shown here is derived from an EMBL/GenBank/DDBJ whole genome shotgun (WGS) entry which is preliminary data.</text>
</comment>
<protein>
    <submittedName>
        <fullName evidence="1">Uncharacterized protein</fullName>
    </submittedName>
</protein>
<organism evidence="1 2">
    <name type="scientific">Rahnella woolbedingensis</name>
    <dbReference type="NCBI Taxonomy" id="1510574"/>
    <lineage>
        <taxon>Bacteria</taxon>
        <taxon>Pseudomonadati</taxon>
        <taxon>Pseudomonadota</taxon>
        <taxon>Gammaproteobacteria</taxon>
        <taxon>Enterobacterales</taxon>
        <taxon>Yersiniaceae</taxon>
        <taxon>Rahnella</taxon>
    </lineage>
</organism>
<name>A0A419NEP3_9GAMM</name>
<evidence type="ECO:0000313" key="2">
    <source>
        <dbReference type="Proteomes" id="UP000284908"/>
    </source>
</evidence>
<dbReference type="Pfam" id="PF19759">
    <property type="entry name" value="DUF6246"/>
    <property type="match status" value="1"/>
</dbReference>
<gene>
    <name evidence="1" type="ORF">D6C13_02450</name>
</gene>
<dbReference type="AlphaFoldDB" id="A0A419NEP3"/>
<keyword evidence="2" id="KW-1185">Reference proteome</keyword>
<dbReference type="Proteomes" id="UP000284908">
    <property type="component" value="Unassembled WGS sequence"/>
</dbReference>
<proteinExistence type="predicted"/>
<dbReference type="RefSeq" id="WP_120131252.1">
    <property type="nucleotide sequence ID" value="NZ_RAHH01000002.1"/>
</dbReference>
<evidence type="ECO:0000313" key="1">
    <source>
        <dbReference type="EMBL" id="RJT47243.1"/>
    </source>
</evidence>
<sequence>MTPLKEIGECLITVGDDDYFFRPSFANMTRIGEPDEIVRAFYDLHNDAVTPLFQRAMDAFGTIPAWLYQYANSHQISKPAIMSAISVITACCDKDATTLVGEIIPGKTGKWTFVYRKGLMHPIDMILIAQSLITHGVIGKAKVRQLQRNETGKATTDFRAFEYISAARNHFSMSRTEAEQLSMTEFQLMLAAKYPDQKGLTRDEYEAVADDYFAKKARKLAKVRNQHS</sequence>
<dbReference type="OrthoDB" id="8793870at2"/>
<accession>A0A419NEP3</accession>
<dbReference type="EMBL" id="RAHH01000002">
    <property type="protein sequence ID" value="RJT47243.1"/>
    <property type="molecule type" value="Genomic_DNA"/>
</dbReference>